<gene>
    <name evidence="1" type="ORF">SMRZ_LOCUS13046</name>
</gene>
<dbReference type="STRING" id="48269.A0A183MAH1"/>
<dbReference type="InterPro" id="IPR045817">
    <property type="entry name" value="OPA1_C"/>
</dbReference>
<keyword evidence="2" id="KW-1185">Reference proteome</keyword>
<evidence type="ECO:0000313" key="2">
    <source>
        <dbReference type="Proteomes" id="UP000277204"/>
    </source>
</evidence>
<dbReference type="Proteomes" id="UP000277204">
    <property type="component" value="Unassembled WGS sequence"/>
</dbReference>
<evidence type="ECO:0000313" key="1">
    <source>
        <dbReference type="EMBL" id="VDP03648.1"/>
    </source>
</evidence>
<organism evidence="1 2">
    <name type="scientific">Schistosoma margrebowiei</name>
    <dbReference type="NCBI Taxonomy" id="48269"/>
    <lineage>
        <taxon>Eukaryota</taxon>
        <taxon>Metazoa</taxon>
        <taxon>Spiralia</taxon>
        <taxon>Lophotrochozoa</taxon>
        <taxon>Platyhelminthes</taxon>
        <taxon>Trematoda</taxon>
        <taxon>Digenea</taxon>
        <taxon>Strigeidida</taxon>
        <taxon>Schistosomatoidea</taxon>
        <taxon>Schistosomatidae</taxon>
        <taxon>Schistosoma</taxon>
    </lineage>
</organism>
<dbReference type="Pfam" id="PF19434">
    <property type="entry name" value="OPA1_C"/>
    <property type="match status" value="1"/>
</dbReference>
<name>A0A183MAH1_9TREM</name>
<reference evidence="1 2" key="1">
    <citation type="submission" date="2018-11" db="EMBL/GenBank/DDBJ databases">
        <authorList>
            <consortium name="Pathogen Informatics"/>
        </authorList>
    </citation>
    <scope>NUCLEOTIDE SEQUENCE [LARGE SCALE GENOMIC DNA]</scope>
    <source>
        <strain evidence="1 2">Zambia</strain>
    </source>
</reference>
<sequence length="181" mass="21071">MGIIQQYSSILFPEKIFVFSTSSVNQSITSSFGPGWVEQWTRWKKRTTEEDARLQTAQEIENLLISLPKPSAHINQDDLTTIRRNLQARNVPVTDKIAIISASTLGLGFSFFQFWPACIFYFHKSLEFQSFMHYLTNVRRTAHRCKHNINMYVYEDSIYKHPNMNDQQSLASVKLLLYSSH</sequence>
<accession>A0A183MAH1</accession>
<proteinExistence type="predicted"/>
<dbReference type="EMBL" id="UZAI01009027">
    <property type="protein sequence ID" value="VDP03648.1"/>
    <property type="molecule type" value="Genomic_DNA"/>
</dbReference>
<dbReference type="AlphaFoldDB" id="A0A183MAH1"/>
<protein>
    <submittedName>
        <fullName evidence="1">Uncharacterized protein</fullName>
    </submittedName>
</protein>